<evidence type="ECO:0008006" key="2">
    <source>
        <dbReference type="Google" id="ProtNLM"/>
    </source>
</evidence>
<protein>
    <recommendedName>
        <fullName evidence="2">NSD Cys-His rich domain-containing protein</fullName>
    </recommendedName>
</protein>
<proteinExistence type="predicted"/>
<sequence length="70" mass="7908">MECWHCERPAHAACKFCGRAVCKTHAEEKPYIIHSYRTTTGSYKAFVVAGAVWCTICTPHQDPIPLKDLE</sequence>
<dbReference type="AlphaFoldDB" id="A0A3B0VK02"/>
<dbReference type="EMBL" id="UOEU01000806">
    <property type="protein sequence ID" value="VAW40633.1"/>
    <property type="molecule type" value="Genomic_DNA"/>
</dbReference>
<name>A0A3B0VK02_9ZZZZ</name>
<gene>
    <name evidence="1" type="ORF">MNBD_CHLOROFLEXI01-3501</name>
</gene>
<organism evidence="1">
    <name type="scientific">hydrothermal vent metagenome</name>
    <dbReference type="NCBI Taxonomy" id="652676"/>
    <lineage>
        <taxon>unclassified sequences</taxon>
        <taxon>metagenomes</taxon>
        <taxon>ecological metagenomes</taxon>
    </lineage>
</organism>
<reference evidence="1" key="1">
    <citation type="submission" date="2018-06" db="EMBL/GenBank/DDBJ databases">
        <authorList>
            <person name="Zhirakovskaya E."/>
        </authorList>
    </citation>
    <scope>NUCLEOTIDE SEQUENCE</scope>
</reference>
<accession>A0A3B0VK02</accession>
<evidence type="ECO:0000313" key="1">
    <source>
        <dbReference type="EMBL" id="VAW40633.1"/>
    </source>
</evidence>